<dbReference type="Pfam" id="PF18657">
    <property type="entry name" value="YDG"/>
    <property type="match status" value="3"/>
</dbReference>
<keyword evidence="5" id="KW-1185">Reference proteome</keyword>
<feature type="domain" description="YDG" evidence="2">
    <location>
        <begin position="601"/>
        <end position="678"/>
    </location>
</feature>
<dbReference type="InterPro" id="IPR026444">
    <property type="entry name" value="Secre_tail"/>
</dbReference>
<reference evidence="4 5" key="1">
    <citation type="submission" date="2018-06" db="EMBL/GenBank/DDBJ databases">
        <title>Genomic Encyclopedia of Type Strains, Phase III (KMG-III): the genomes of soil and plant-associated and newly described type strains.</title>
        <authorList>
            <person name="Whitman W."/>
        </authorList>
    </citation>
    <scope>NUCLEOTIDE SEQUENCE [LARGE SCALE GENOMIC DNA]</scope>
    <source>
        <strain evidence="4 5">CGMCC 1.12504</strain>
    </source>
</reference>
<dbReference type="RefSeq" id="WP_112086489.1">
    <property type="nucleotide sequence ID" value="NZ_QLSV01000010.1"/>
</dbReference>
<dbReference type="InterPro" id="IPR041248">
    <property type="entry name" value="YDG"/>
</dbReference>
<keyword evidence="1" id="KW-0732">Signal</keyword>
<evidence type="ECO:0000259" key="3">
    <source>
        <dbReference type="Pfam" id="PF18962"/>
    </source>
</evidence>
<evidence type="ECO:0000313" key="4">
    <source>
        <dbReference type="EMBL" id="RAR47212.1"/>
    </source>
</evidence>
<name>A0A328WLJ1_9FLAO</name>
<dbReference type="NCBIfam" id="TIGR04183">
    <property type="entry name" value="Por_Secre_tail"/>
    <property type="match status" value="1"/>
</dbReference>
<dbReference type="OrthoDB" id="1308298at2"/>
<dbReference type="EMBL" id="QLSV01000010">
    <property type="protein sequence ID" value="RAR47212.1"/>
    <property type="molecule type" value="Genomic_DNA"/>
</dbReference>
<proteinExistence type="predicted"/>
<evidence type="ECO:0000256" key="1">
    <source>
        <dbReference type="ARBA" id="ARBA00022729"/>
    </source>
</evidence>
<sequence>MKNFTFLNALLLRRYVALCVFLMSLQMGWGQYNGTGTFTKITSIGALSDGYYVIVNSGDTFAMNNSYVASTYLDRVSVSPAANTLTNPSSAIVWKIETNGGGRTIYNEGIQRYVSYTGTANNVQIVTNVATNNQRWNITYSNNLFNFANLQVTARILQYNASSPRFACYTSIQQRFLLYKMETVVSPTISTTGTLSAISTTYGTASSNTIFNVSGANMTAGIAINPPVGFQVSTTLDFSSNVGNNGFPITVGAAGTIASTPIYVRLDAATVPGLYSGNVVLSSPGATNVNVATVSSTVSTKNLTISGLIGANKVYDGNTTATTTGTASLVGIVGGDVVSLAGTPIFSFTTASVGNGKSITTAGYTLSGTHAARYTLSQPTGLTANITPKALTITANNVTKTAGVLLSGGSGSTAFSSDGLVGSQTIGSVSIAYGSAGATTGDGATPGTYLNQVTPSNAVGGTFSVANYNITYITGTITVEAPPSEPTMLVSGELVALSTIYGTPSTATSFTVSGAAMNEGITITPPVGFEVATSSNFSTTIGTNSFPLIIGSAGIIPNTTIYVRLRAVATVVGSPYAGNITLTSSGSPSEIVATIASAVSAKNLTISGLTASNKTYNALLDVSVTGTPIYDGLVNGESFTVTGSPTWSFATKTIGNGKVLNLSGTYLTPSTNYLVTQPSLTANITAKELTVGGASVQNKMYDANTTAVVIGATLVGVESGDTVSLSGNGTFASANAANGISVTTSFTLSGPDASNYIVTQPSGLTGNITPKALSIIANDVTKEVGTTLTGGSGSTAFTSTGLISGQTIGSVTIAYGTGAEAGAAVGTYSNQVFLSAATGGTFLASNYSITYVAGNIIVQNTTSIVLTNMGSAVVEDFDSMESSATASLPIGIRSGNDFTMATSSTTLAYGTSGTNSVTGTSSGGIINWANGVTASALDRAIGFLNTGSFTSPRFIVVSILNTTENTINSLEIDWDYEKYRSGSRAFDWTFFHGNDVSPSIAATEGNQSYSADANNTTVFNPPTAISKTVILNNLSIEAGQRYYFLWTFTGNGGSSNGQGIGIDNLSIKPCRTTSITSQPSATAQSTCINGTAFSPLSVTASGTDLVFQWEQSTDGVTGWIAAVGGTESTTNSFTPSNVTAGTNYYRCIITNGCGEIASSEVSAAITVSNNNNWIGTSGLWSDGANWSCGSIPLATSNLTISNGTPTLDLDFVVGSSGSLILEGTASLLIASNASLTIAGEANFNNRPITIRSNATGTASIGHVTGTLTGATNVTAERYIPAKRAWRLLTSPLKGETNTSIYENWQNNGVVAAGTGLLLWGPQGGGSSGLGTGPQTNIWRHAGTTWVPIVNSSNTDLFELDSNNAYLVYVTGPYGSDNITSGATATTFDATGSLITGDVIHTINGNQFRLIPNPYASPLNTEALVSSNTGSKVWMLDPTIGLGAYVTYDGQNWSTPTPVGNDKYIQSGQAFFVRTNVGNTFNIREVHKVAGNSSTWFERDANNITNSESTDRIRVLLYKLVANNWHYVDGALAVNSSDGNNEVDDIDAGKIANFNESLSFRNGTTNLSIEYRALPEEEDVQPIRLTATTATPYQIRLYVEHYSNSAMQPFLEDTQTGTLTAIPTDGSEVIVSFTGVVSNASTPDNRFRIVYESVLDIDQPTSSNFSVYPNPVDNGQVHIDFKTLPSAASYSISTLLGQHVQRGTLTDTQNTVFLTHLEKGIYLVQVTQDDKVITKKLYIQ</sequence>
<evidence type="ECO:0000313" key="5">
    <source>
        <dbReference type="Proteomes" id="UP000249518"/>
    </source>
</evidence>
<evidence type="ECO:0000259" key="2">
    <source>
        <dbReference type="Pfam" id="PF18657"/>
    </source>
</evidence>
<dbReference type="Proteomes" id="UP000249518">
    <property type="component" value="Unassembled WGS sequence"/>
</dbReference>
<protein>
    <submittedName>
        <fullName evidence="4">Putative secreted protein (Por secretion system target)</fullName>
    </submittedName>
</protein>
<gene>
    <name evidence="4" type="ORF">B0I10_1105</name>
</gene>
<organism evidence="4 5">
    <name type="scientific">Flavobacterium lacus</name>
    <dbReference type="NCBI Taxonomy" id="1353778"/>
    <lineage>
        <taxon>Bacteria</taxon>
        <taxon>Pseudomonadati</taxon>
        <taxon>Bacteroidota</taxon>
        <taxon>Flavobacteriia</taxon>
        <taxon>Flavobacteriales</taxon>
        <taxon>Flavobacteriaceae</taxon>
        <taxon>Flavobacterium</taxon>
    </lineage>
</organism>
<feature type="domain" description="Secretion system C-terminal sorting" evidence="3">
    <location>
        <begin position="1666"/>
        <end position="1738"/>
    </location>
</feature>
<accession>A0A328WLJ1</accession>
<dbReference type="Pfam" id="PF18962">
    <property type="entry name" value="Por_Secre_tail"/>
    <property type="match status" value="1"/>
</dbReference>
<feature type="domain" description="YDG" evidence="2">
    <location>
        <begin position="300"/>
        <end position="380"/>
    </location>
</feature>
<comment type="caution">
    <text evidence="4">The sequence shown here is derived from an EMBL/GenBank/DDBJ whole genome shotgun (WGS) entry which is preliminary data.</text>
</comment>
<feature type="domain" description="YDG" evidence="2">
    <location>
        <begin position="685"/>
        <end position="761"/>
    </location>
</feature>